<organism evidence="8 9">
    <name type="scientific">Albidovulum sediminicola</name>
    <dbReference type="NCBI Taxonomy" id="2984331"/>
    <lineage>
        <taxon>Bacteria</taxon>
        <taxon>Pseudomonadati</taxon>
        <taxon>Pseudomonadota</taxon>
        <taxon>Alphaproteobacteria</taxon>
        <taxon>Rhodobacterales</taxon>
        <taxon>Paracoccaceae</taxon>
        <taxon>Albidovulum</taxon>
    </lineage>
</organism>
<dbReference type="PROSITE" id="PS50005">
    <property type="entry name" value="TPR"/>
    <property type="match status" value="1"/>
</dbReference>
<evidence type="ECO:0000259" key="7">
    <source>
        <dbReference type="Pfam" id="PF23914"/>
    </source>
</evidence>
<dbReference type="SUPFAM" id="SSF48452">
    <property type="entry name" value="TPR-like"/>
    <property type="match status" value="1"/>
</dbReference>
<dbReference type="InterPro" id="IPR051263">
    <property type="entry name" value="C-type_cytochrome_biogenesis"/>
</dbReference>
<dbReference type="Gene3D" id="1.25.40.10">
    <property type="entry name" value="Tetratricopeptide repeat domain"/>
    <property type="match status" value="2"/>
</dbReference>
<feature type="compositionally biased region" description="Low complexity" evidence="6">
    <location>
        <begin position="142"/>
        <end position="158"/>
    </location>
</feature>
<protein>
    <submittedName>
        <fullName evidence="8">C-type cytochrome biogenesis protein CcmI</fullName>
    </submittedName>
</protein>
<sequence>MTLWLFLSLLTALAALAIALPFLRGPAPDAAGEAGIEVFREQARQLERDHAAGIVTAEDAAATRREIERRVVAAARKADGEQMAGLGSKGQVAAVAVTVGWVVVGSALLYGATGRPELAGVVAKPARGVAASPLAILPPPSGAMTAPGAAAPTQTPEGSRLDDVDTMIARLAARLEGAPGDVEGWKMLGWSYSGTGRYEHAAGAYARAAALAPEDADILALQAEALVRADADRVTDRAEAVIARALDLDPGNPRARFFNGLAMDQAGDATGAVTLWLDILDKAPPDAAWTGDLRDRIRERAGAAGIDLTGRRGFAPVADTAPAATPGPTAADVAAASQMSTQDRQAMIRGMVDRLAERLEGAPDDLEGWHKLIRARMVLGERAEAAAALARARDVFAGDAGALARLEAAAVELGLN</sequence>
<comment type="caution">
    <text evidence="8">The sequence shown here is derived from an EMBL/GenBank/DDBJ whole genome shotgun (WGS) entry which is preliminary data.</text>
</comment>
<evidence type="ECO:0000256" key="1">
    <source>
        <dbReference type="ARBA" id="ARBA00004196"/>
    </source>
</evidence>
<keyword evidence="4 5" id="KW-0802">TPR repeat</keyword>
<dbReference type="InterPro" id="IPR019734">
    <property type="entry name" value="TPR_rpt"/>
</dbReference>
<evidence type="ECO:0000256" key="2">
    <source>
        <dbReference type="ARBA" id="ARBA00022737"/>
    </source>
</evidence>
<dbReference type="EMBL" id="JAOWLA010000002">
    <property type="protein sequence ID" value="MCV2863608.1"/>
    <property type="molecule type" value="Genomic_DNA"/>
</dbReference>
<evidence type="ECO:0000256" key="4">
    <source>
        <dbReference type="ARBA" id="ARBA00022803"/>
    </source>
</evidence>
<dbReference type="RefSeq" id="WP_263720068.1">
    <property type="nucleotide sequence ID" value="NZ_JAOWLA010000002.1"/>
</dbReference>
<dbReference type="InterPro" id="IPR017560">
    <property type="entry name" value="Cyt_c_biogenesis_CcmI"/>
</dbReference>
<dbReference type="PANTHER" id="PTHR47870:SF1">
    <property type="entry name" value="CYTOCHROME C-TYPE BIOGENESIS PROTEIN CCMH"/>
    <property type="match status" value="1"/>
</dbReference>
<dbReference type="NCBIfam" id="TIGR03142">
    <property type="entry name" value="cytochro_ccmI"/>
    <property type="match status" value="1"/>
</dbReference>
<dbReference type="Proteomes" id="UP001652503">
    <property type="component" value="Unassembled WGS sequence"/>
</dbReference>
<evidence type="ECO:0000256" key="6">
    <source>
        <dbReference type="SAM" id="MobiDB-lite"/>
    </source>
</evidence>
<evidence type="ECO:0000313" key="9">
    <source>
        <dbReference type="Proteomes" id="UP001652503"/>
    </source>
</evidence>
<reference evidence="8 9" key="1">
    <citation type="submission" date="2022-10" db="EMBL/GenBank/DDBJ databases">
        <title>Defluviimonas sp. nov., isolated from ocean surface water.</title>
        <authorList>
            <person name="He W."/>
            <person name="Wang L."/>
            <person name="Zhang D.-F."/>
        </authorList>
    </citation>
    <scope>NUCLEOTIDE SEQUENCE [LARGE SCALE GENOMIC DNA]</scope>
    <source>
        <strain evidence="8 9">WL0075</strain>
    </source>
</reference>
<dbReference type="InterPro" id="IPR011990">
    <property type="entry name" value="TPR-like_helical_dom_sf"/>
</dbReference>
<dbReference type="PANTHER" id="PTHR47870">
    <property type="entry name" value="CYTOCHROME C-TYPE BIOGENESIS PROTEIN CCMH"/>
    <property type="match status" value="1"/>
</dbReference>
<evidence type="ECO:0000256" key="3">
    <source>
        <dbReference type="ARBA" id="ARBA00022748"/>
    </source>
</evidence>
<keyword evidence="2" id="KW-0677">Repeat</keyword>
<evidence type="ECO:0000256" key="5">
    <source>
        <dbReference type="PROSITE-ProRule" id="PRU00339"/>
    </source>
</evidence>
<proteinExistence type="predicted"/>
<dbReference type="InterPro" id="IPR056413">
    <property type="entry name" value="TPR_CcmH_CycH"/>
</dbReference>
<name>A0ABT2YXJ8_9RHOB</name>
<dbReference type="Pfam" id="PF23914">
    <property type="entry name" value="TPR_CcmH_CycH"/>
    <property type="match status" value="1"/>
</dbReference>
<keyword evidence="3" id="KW-0201">Cytochrome c-type biogenesis</keyword>
<feature type="domain" description="Cytochrome c-type biogenesis protein H TPR" evidence="7">
    <location>
        <begin position="163"/>
        <end position="286"/>
    </location>
</feature>
<evidence type="ECO:0000313" key="8">
    <source>
        <dbReference type="EMBL" id="MCV2863608.1"/>
    </source>
</evidence>
<feature type="repeat" description="TPR" evidence="5">
    <location>
        <begin position="182"/>
        <end position="215"/>
    </location>
</feature>
<feature type="region of interest" description="Disordered" evidence="6">
    <location>
        <begin position="141"/>
        <end position="160"/>
    </location>
</feature>
<comment type="subcellular location">
    <subcellularLocation>
        <location evidence="1">Cell envelope</location>
    </subcellularLocation>
</comment>
<gene>
    <name evidence="8" type="primary">ccmI</name>
    <name evidence="8" type="ORF">OE647_02520</name>
</gene>
<keyword evidence="9" id="KW-1185">Reference proteome</keyword>
<accession>A0ABT2YXJ8</accession>